<gene>
    <name evidence="2" type="ORF">ONB1V03_LOCUS11671</name>
</gene>
<feature type="compositionally biased region" description="Gly residues" evidence="1">
    <location>
        <begin position="240"/>
        <end position="254"/>
    </location>
</feature>
<feature type="compositionally biased region" description="Low complexity" evidence="1">
    <location>
        <begin position="216"/>
        <end position="239"/>
    </location>
</feature>
<dbReference type="AlphaFoldDB" id="A0A7R9M9M0"/>
<feature type="region of interest" description="Disordered" evidence="1">
    <location>
        <begin position="216"/>
        <end position="282"/>
    </location>
</feature>
<proteinExistence type="predicted"/>
<name>A0A7R9M9M0_9ACAR</name>
<dbReference type="OrthoDB" id="6747960at2759"/>
<dbReference type="EMBL" id="CAJPVJ010008893">
    <property type="protein sequence ID" value="CAG2172213.1"/>
    <property type="molecule type" value="Genomic_DNA"/>
</dbReference>
<evidence type="ECO:0000256" key="1">
    <source>
        <dbReference type="SAM" id="MobiDB-lite"/>
    </source>
</evidence>
<evidence type="ECO:0000313" key="3">
    <source>
        <dbReference type="Proteomes" id="UP000728032"/>
    </source>
</evidence>
<dbReference type="EMBL" id="OC923718">
    <property type="protein sequence ID" value="CAD7655026.1"/>
    <property type="molecule type" value="Genomic_DNA"/>
</dbReference>
<organism evidence="2">
    <name type="scientific">Oppiella nova</name>
    <dbReference type="NCBI Taxonomy" id="334625"/>
    <lineage>
        <taxon>Eukaryota</taxon>
        <taxon>Metazoa</taxon>
        <taxon>Ecdysozoa</taxon>
        <taxon>Arthropoda</taxon>
        <taxon>Chelicerata</taxon>
        <taxon>Arachnida</taxon>
        <taxon>Acari</taxon>
        <taxon>Acariformes</taxon>
        <taxon>Sarcoptiformes</taxon>
        <taxon>Oribatida</taxon>
        <taxon>Brachypylina</taxon>
        <taxon>Oppioidea</taxon>
        <taxon>Oppiidae</taxon>
        <taxon>Oppiella</taxon>
    </lineage>
</organism>
<keyword evidence="3" id="KW-1185">Reference proteome</keyword>
<evidence type="ECO:0000313" key="2">
    <source>
        <dbReference type="EMBL" id="CAD7655026.1"/>
    </source>
</evidence>
<sequence length="437" mass="48285">MDSNFEDCLKEKLGKNKEIIKKLNEIRSTMKTHHMVCNGFKTAGTGVSAAGTVILTVSILAIPLTGGLSLLGGGWGHNIPQDEAILRVFHGIAKGTVNRLKNPKKLIMTTLVTLAIAKVTFKEITKVYVNGVLVSTSVRTFAQVAKFIGKATVVLSVLTTAADIGFLIRDWVSTHPSIKMIDDLKRQINDESKSLEAMYNLIEQLKDSKEVAKKGTSSISTVSVTATTSGNKSTSASGKGSEGTGSTGVNGGNGGDDERGSSWKNPGYDGDPTYENKISTSNARLIQVRRQRAEIEKMLSQNGVENPRRLLREITEYARELNDIVHSSVHFPNLQNESQRERDETENQYFYNVNVAETLGWSQSDIPRIPSDSPTHDEYYRNNNVICVIQDTDGQNHRGYSLRLARALGEIRRQVTLNMDKMEIPLDFDDEFDDQSE</sequence>
<accession>A0A7R9M9M0</accession>
<dbReference type="Proteomes" id="UP000728032">
    <property type="component" value="Unassembled WGS sequence"/>
</dbReference>
<reference evidence="2" key="1">
    <citation type="submission" date="2020-11" db="EMBL/GenBank/DDBJ databases">
        <authorList>
            <person name="Tran Van P."/>
        </authorList>
    </citation>
    <scope>NUCLEOTIDE SEQUENCE</scope>
</reference>
<protein>
    <submittedName>
        <fullName evidence="2">Uncharacterized protein</fullName>
    </submittedName>
</protein>